<evidence type="ECO:0000256" key="1">
    <source>
        <dbReference type="ARBA" id="ARBA00009437"/>
    </source>
</evidence>
<organism evidence="6">
    <name type="scientific">Dyadobacter sp. 676</name>
    <dbReference type="NCBI Taxonomy" id="3088362"/>
    <lineage>
        <taxon>Bacteria</taxon>
        <taxon>Pseudomonadati</taxon>
        <taxon>Bacteroidota</taxon>
        <taxon>Cytophagia</taxon>
        <taxon>Cytophagales</taxon>
        <taxon>Spirosomataceae</taxon>
        <taxon>Dyadobacter</taxon>
    </lineage>
</organism>
<evidence type="ECO:0000256" key="3">
    <source>
        <dbReference type="ARBA" id="ARBA00023125"/>
    </source>
</evidence>
<evidence type="ECO:0000259" key="5">
    <source>
        <dbReference type="PROSITE" id="PS50931"/>
    </source>
</evidence>
<proteinExistence type="inferred from homology"/>
<comment type="similarity">
    <text evidence="1">Belongs to the LysR transcriptional regulatory family.</text>
</comment>
<dbReference type="SUPFAM" id="SSF46785">
    <property type="entry name" value="Winged helix' DNA-binding domain"/>
    <property type="match status" value="1"/>
</dbReference>
<dbReference type="InterPro" id="IPR000847">
    <property type="entry name" value="LysR_HTH_N"/>
</dbReference>
<dbReference type="InterPro" id="IPR036390">
    <property type="entry name" value="WH_DNA-bd_sf"/>
</dbReference>
<protein>
    <submittedName>
        <fullName evidence="6">LysR family transcriptional regulator</fullName>
    </submittedName>
</protein>
<dbReference type="GO" id="GO:0000976">
    <property type="term" value="F:transcription cis-regulatory region binding"/>
    <property type="evidence" value="ECO:0007669"/>
    <property type="project" value="TreeGrafter"/>
</dbReference>
<dbReference type="SUPFAM" id="SSF53850">
    <property type="entry name" value="Periplasmic binding protein-like II"/>
    <property type="match status" value="1"/>
</dbReference>
<accession>A0AAU8FJI4</accession>
<dbReference type="PROSITE" id="PS50931">
    <property type="entry name" value="HTH_LYSR"/>
    <property type="match status" value="1"/>
</dbReference>
<evidence type="ECO:0000313" key="6">
    <source>
        <dbReference type="EMBL" id="XCH23864.1"/>
    </source>
</evidence>
<gene>
    <name evidence="6" type="ORF">ABV298_26695</name>
</gene>
<feature type="domain" description="HTH lysR-type" evidence="5">
    <location>
        <begin position="3"/>
        <end position="60"/>
    </location>
</feature>
<name>A0AAU8FJI4_9BACT</name>
<sequence>MQLNLEWLRTFKAIYETGTLSAAAQELFISQPGVSLHLNSLEAYTGHKLFDRSPRKMVPTERGKVLYNFVLDPLRKLEAVEQHFHKSSKEERPTLSLGMCFETFQYTLEEHIASLPFNLIIKFGEYPQMQQDLDNGLLDLIVTPQQGQQQNLHYKPFSKERIVLVAGSRTDTEPLRDLLRQSPLRQSSLRQSSLRQSHKAEAADWLKQQIWYSTAADMEHLKNFWLKNFDSHPDFRPNYIVPNICSIIRCLSDGEGFSIVPHFLCVEALEAGQIELVWEGSTPMENTLYFGTRKKTIYQKEIEQLQELFISKWKEPAVMALT</sequence>
<keyword evidence="2" id="KW-0805">Transcription regulation</keyword>
<dbReference type="Gene3D" id="1.10.10.10">
    <property type="entry name" value="Winged helix-like DNA-binding domain superfamily/Winged helix DNA-binding domain"/>
    <property type="match status" value="1"/>
</dbReference>
<keyword evidence="3" id="KW-0238">DNA-binding</keyword>
<dbReference type="AlphaFoldDB" id="A0AAU8FJI4"/>
<dbReference type="Pfam" id="PF03466">
    <property type="entry name" value="LysR_substrate"/>
    <property type="match status" value="1"/>
</dbReference>
<dbReference type="PANTHER" id="PTHR30126">
    <property type="entry name" value="HTH-TYPE TRANSCRIPTIONAL REGULATOR"/>
    <property type="match status" value="1"/>
</dbReference>
<dbReference type="RefSeq" id="WP_353719188.1">
    <property type="nucleotide sequence ID" value="NZ_CP159289.1"/>
</dbReference>
<dbReference type="PRINTS" id="PR00039">
    <property type="entry name" value="HTHLYSR"/>
</dbReference>
<dbReference type="Pfam" id="PF00126">
    <property type="entry name" value="HTH_1"/>
    <property type="match status" value="1"/>
</dbReference>
<evidence type="ECO:0000256" key="2">
    <source>
        <dbReference type="ARBA" id="ARBA00023015"/>
    </source>
</evidence>
<dbReference type="InterPro" id="IPR036388">
    <property type="entry name" value="WH-like_DNA-bd_sf"/>
</dbReference>
<keyword evidence="4" id="KW-0804">Transcription</keyword>
<dbReference type="GO" id="GO:0003700">
    <property type="term" value="F:DNA-binding transcription factor activity"/>
    <property type="evidence" value="ECO:0007669"/>
    <property type="project" value="InterPro"/>
</dbReference>
<dbReference type="InterPro" id="IPR005119">
    <property type="entry name" value="LysR_subst-bd"/>
</dbReference>
<dbReference type="EMBL" id="CP159289">
    <property type="protein sequence ID" value="XCH23864.1"/>
    <property type="molecule type" value="Genomic_DNA"/>
</dbReference>
<evidence type="ECO:0000256" key="4">
    <source>
        <dbReference type="ARBA" id="ARBA00023163"/>
    </source>
</evidence>
<dbReference type="PANTHER" id="PTHR30126:SF40">
    <property type="entry name" value="HTH-TYPE TRANSCRIPTIONAL REGULATOR GLTR"/>
    <property type="match status" value="1"/>
</dbReference>
<reference evidence="6" key="1">
    <citation type="submission" date="2024-06" db="EMBL/GenBank/DDBJ databases">
        <title>Sequencing and assembly of the genome of Dyadobacter sp. strain 676, a symbiont of Cyamopsis tetragonoloba.</title>
        <authorList>
            <person name="Guro P."/>
            <person name="Sazanova A."/>
            <person name="Kuznetsova I."/>
            <person name="Belimov A."/>
            <person name="Safronova V."/>
        </authorList>
    </citation>
    <scope>NUCLEOTIDE SEQUENCE</scope>
    <source>
        <strain evidence="6">676</strain>
    </source>
</reference>